<dbReference type="Pfam" id="PF00069">
    <property type="entry name" value="Pkinase"/>
    <property type="match status" value="1"/>
</dbReference>
<name>A0ABD1G3Y4_SALDI</name>
<dbReference type="AlphaFoldDB" id="A0ABD1G3Y4"/>
<reference evidence="4 5" key="1">
    <citation type="submission" date="2024-06" db="EMBL/GenBank/DDBJ databases">
        <title>A chromosome level genome sequence of Diviner's sage (Salvia divinorum).</title>
        <authorList>
            <person name="Ford S.A."/>
            <person name="Ro D.-K."/>
            <person name="Ness R.W."/>
            <person name="Phillips M.A."/>
        </authorList>
    </citation>
    <scope>NUCLEOTIDE SEQUENCE [LARGE SCALE GENOMIC DNA]</scope>
    <source>
        <strain evidence="4">SAF-2024a</strain>
        <tissue evidence="4">Leaf</tissue>
    </source>
</reference>
<dbReference type="PANTHER" id="PTHR27006:SF606">
    <property type="entry name" value="INTERLEUKIN-1 RECEPTOR-ASSOCIATED KINASE 4"/>
    <property type="match status" value="1"/>
</dbReference>
<accession>A0ABD1G3Y4</accession>
<evidence type="ECO:0000313" key="4">
    <source>
        <dbReference type="EMBL" id="KAL1538816.1"/>
    </source>
</evidence>
<feature type="domain" description="Protein kinase" evidence="3">
    <location>
        <begin position="95"/>
        <end position="367"/>
    </location>
</feature>
<evidence type="ECO:0000256" key="1">
    <source>
        <dbReference type="PROSITE-ProRule" id="PRU10141"/>
    </source>
</evidence>
<dbReference type="Gene3D" id="1.10.510.10">
    <property type="entry name" value="Transferase(Phosphotransferase) domain 1"/>
    <property type="match status" value="2"/>
</dbReference>
<feature type="binding site" evidence="1">
    <location>
        <position position="123"/>
    </location>
    <ligand>
        <name>ATP</name>
        <dbReference type="ChEBI" id="CHEBI:30616"/>
    </ligand>
</feature>
<dbReference type="Proteomes" id="UP001567538">
    <property type="component" value="Unassembled WGS sequence"/>
</dbReference>
<feature type="region of interest" description="Disordered" evidence="2">
    <location>
        <begin position="1"/>
        <end position="33"/>
    </location>
</feature>
<dbReference type="GO" id="GO:0004674">
    <property type="term" value="F:protein serine/threonine kinase activity"/>
    <property type="evidence" value="ECO:0007669"/>
    <property type="project" value="UniProtKB-KW"/>
</dbReference>
<evidence type="ECO:0000259" key="3">
    <source>
        <dbReference type="PROSITE" id="PS50011"/>
    </source>
</evidence>
<gene>
    <name evidence="4" type="ORF">AAHA92_27514</name>
</gene>
<dbReference type="Gene3D" id="3.30.200.20">
    <property type="entry name" value="Phosphorylase Kinase, domain 1"/>
    <property type="match status" value="2"/>
</dbReference>
<dbReference type="EC" id="2.7.11.1" evidence="4"/>
<comment type="caution">
    <text evidence="4">The sequence shown here is derived from an EMBL/GenBank/DDBJ whole genome shotgun (WGS) entry which is preliminary data.</text>
</comment>
<dbReference type="PROSITE" id="PS00107">
    <property type="entry name" value="PROTEIN_KINASE_ATP"/>
    <property type="match status" value="1"/>
</dbReference>
<organism evidence="4 5">
    <name type="scientific">Salvia divinorum</name>
    <name type="common">Maria pastora</name>
    <name type="synonym">Diviner's sage</name>
    <dbReference type="NCBI Taxonomy" id="28513"/>
    <lineage>
        <taxon>Eukaryota</taxon>
        <taxon>Viridiplantae</taxon>
        <taxon>Streptophyta</taxon>
        <taxon>Embryophyta</taxon>
        <taxon>Tracheophyta</taxon>
        <taxon>Spermatophyta</taxon>
        <taxon>Magnoliopsida</taxon>
        <taxon>eudicotyledons</taxon>
        <taxon>Gunneridae</taxon>
        <taxon>Pentapetalae</taxon>
        <taxon>asterids</taxon>
        <taxon>lamiids</taxon>
        <taxon>Lamiales</taxon>
        <taxon>Lamiaceae</taxon>
        <taxon>Nepetoideae</taxon>
        <taxon>Mentheae</taxon>
        <taxon>Salviinae</taxon>
        <taxon>Salvia</taxon>
        <taxon>Salvia subgen. Calosphace</taxon>
    </lineage>
</organism>
<dbReference type="EMBL" id="JBEAFC010000010">
    <property type="protein sequence ID" value="KAL1538816.1"/>
    <property type="molecule type" value="Genomic_DNA"/>
</dbReference>
<dbReference type="PANTHER" id="PTHR27006">
    <property type="entry name" value="PROMASTIGOTE SURFACE ANTIGEN PROTEIN PSA"/>
    <property type="match status" value="1"/>
</dbReference>
<evidence type="ECO:0000313" key="5">
    <source>
        <dbReference type="Proteomes" id="UP001567538"/>
    </source>
</evidence>
<keyword evidence="1" id="KW-0547">Nucleotide-binding</keyword>
<dbReference type="PROSITE" id="PS50011">
    <property type="entry name" value="PROTEIN_KINASE_DOM"/>
    <property type="match status" value="2"/>
</dbReference>
<dbReference type="FunFam" id="1.10.510.10:FF:000467">
    <property type="entry name" value="Liguleless narrow1"/>
    <property type="match status" value="1"/>
</dbReference>
<dbReference type="InterPro" id="IPR000719">
    <property type="entry name" value="Prot_kinase_dom"/>
</dbReference>
<sequence length="678" mass="76977">MMSSATTARLAEASSDVHVDTSPPMEQTNLNYFPDGEDWREPKSYKARFWALDTLWNRLKPSKRKEISLASELCEADIRVPKYDFSKLAAATNLFSHSNKIGEGGSARVYKAVLPTGRTVAVKRYSSSQDRFTWFKNEILSVSSLHQRNIIKLLGYCIYDKTGMLLYEFMENGSLDRYIRGEERRRTFQWSGRFKVIIGIAKGVIYLHQESSPKIIHRDLNPTNILLDNEMNPKLSGFGLAIIIEDDQPPWTTGIAGTWGYISPEFFLGGLYSEKSDVYSFGMLVMEILSGKRNNRGIENPVCNAWELWRENGNVLTIVDEYLGGEFSEEEALRCIQVCLLCTQDEPQQRPTMASALRMLLGEDLSLQEKMEQAQFPENWSDDVSFNQEIAAVNPRQQLDVFSSGGSPVAARGGGRRRTLRQRVDWRHSAKRIIPATDKGLKPSKRKEISLASELCEEDIRVPKYDFSKLAAATNLFSHSNKIGGDGFWSVYKGVFSNGQEIAVRRLASSSHQGNAECVNELSILARLQHRNLVKLLGFCQEGNERLVIYEFVENSSLDRFIFDPIKPPFLDWDQRYKIILGTAMGLHYLHEDFNFARVLEADESPNTSMICGTLGYMAPEYAMHGTFSVKSDVFSFGVLVLEILTCQRNKNFVNKKDHRNDVSIRYGKIGVKEQLQI</sequence>
<dbReference type="GO" id="GO:0005524">
    <property type="term" value="F:ATP binding"/>
    <property type="evidence" value="ECO:0007669"/>
    <property type="project" value="UniProtKB-UniRule"/>
</dbReference>
<keyword evidence="1" id="KW-0067">ATP-binding</keyword>
<keyword evidence="5" id="KW-1185">Reference proteome</keyword>
<dbReference type="InterPro" id="IPR011009">
    <property type="entry name" value="Kinase-like_dom_sf"/>
</dbReference>
<keyword evidence="4" id="KW-0418">Kinase</keyword>
<evidence type="ECO:0000256" key="2">
    <source>
        <dbReference type="SAM" id="MobiDB-lite"/>
    </source>
</evidence>
<feature type="domain" description="Protein kinase" evidence="3">
    <location>
        <begin position="477"/>
        <end position="678"/>
    </location>
</feature>
<protein>
    <submittedName>
        <fullName evidence="4">Non-specific serine/threonine protein kinase</fullName>
        <ecNumber evidence="4">2.7.11.1</ecNumber>
    </submittedName>
</protein>
<proteinExistence type="predicted"/>
<keyword evidence="4" id="KW-0723">Serine/threonine-protein kinase</keyword>
<dbReference type="FunFam" id="3.30.200.20:FF:000217">
    <property type="entry name" value="probable LRR receptor-like serine/threonine-protein kinase At1g53430"/>
    <property type="match status" value="1"/>
</dbReference>
<dbReference type="Pfam" id="PF07714">
    <property type="entry name" value="PK_Tyr_Ser-Thr"/>
    <property type="match status" value="1"/>
</dbReference>
<keyword evidence="4" id="KW-0808">Transferase</keyword>
<dbReference type="InterPro" id="IPR001245">
    <property type="entry name" value="Ser-Thr/Tyr_kinase_cat_dom"/>
</dbReference>
<dbReference type="SUPFAM" id="SSF56112">
    <property type="entry name" value="Protein kinase-like (PK-like)"/>
    <property type="match status" value="2"/>
</dbReference>
<dbReference type="InterPro" id="IPR017441">
    <property type="entry name" value="Protein_kinase_ATP_BS"/>
</dbReference>